<accession>A0ACC0JT48</accession>
<dbReference type="Proteomes" id="UP001064048">
    <property type="component" value="Chromosome 26"/>
</dbReference>
<sequence>MSAQNRFKYAARRAVGSSQSLVMISHLFSSHDPTFLGARPGSEGKKNNCEYDDEWCATCNEAVTFFCYGGCYLRRAAEITVTTSFLLAFGTRRFLSSGNKRHIRKMETDKVYDEAASEAPSGGVDEAPRLKLRTTTNTTTTTARATDAMTTYDADFHNRSFAYTLPRDL</sequence>
<evidence type="ECO:0000313" key="1">
    <source>
        <dbReference type="EMBL" id="KAI8427230.1"/>
    </source>
</evidence>
<gene>
    <name evidence="1" type="ORF">MSG28_014828</name>
</gene>
<proteinExistence type="predicted"/>
<reference evidence="1 2" key="1">
    <citation type="journal article" date="2022" name="Genome Biol. Evol.">
        <title>The Spruce Budworm Genome: Reconstructing the Evolutionary History of Antifreeze Proteins.</title>
        <authorList>
            <person name="Beliveau C."/>
            <person name="Gagne P."/>
            <person name="Picq S."/>
            <person name="Vernygora O."/>
            <person name="Keeling C.I."/>
            <person name="Pinkney K."/>
            <person name="Doucet D."/>
            <person name="Wen F."/>
            <person name="Johnston J.S."/>
            <person name="Maaroufi H."/>
            <person name="Boyle B."/>
            <person name="Laroche J."/>
            <person name="Dewar K."/>
            <person name="Juretic N."/>
            <person name="Blackburn G."/>
            <person name="Nisole A."/>
            <person name="Brunet B."/>
            <person name="Brandao M."/>
            <person name="Lumley L."/>
            <person name="Duan J."/>
            <person name="Quan G."/>
            <person name="Lucarotti C.J."/>
            <person name="Roe A.D."/>
            <person name="Sperling F.A.H."/>
            <person name="Levesque R.C."/>
            <person name="Cusson M."/>
        </authorList>
    </citation>
    <scope>NUCLEOTIDE SEQUENCE [LARGE SCALE GENOMIC DNA]</scope>
    <source>
        <strain evidence="1">Glfc:IPQL:Cfum</strain>
    </source>
</reference>
<dbReference type="EMBL" id="CM046126">
    <property type="protein sequence ID" value="KAI8427230.1"/>
    <property type="molecule type" value="Genomic_DNA"/>
</dbReference>
<evidence type="ECO:0000313" key="2">
    <source>
        <dbReference type="Proteomes" id="UP001064048"/>
    </source>
</evidence>
<protein>
    <submittedName>
        <fullName evidence="1">Uncharacterized protein</fullName>
    </submittedName>
</protein>
<comment type="caution">
    <text evidence="1">The sequence shown here is derived from an EMBL/GenBank/DDBJ whole genome shotgun (WGS) entry which is preliminary data.</text>
</comment>
<organism evidence="1 2">
    <name type="scientific">Choristoneura fumiferana</name>
    <name type="common">Spruce budworm moth</name>
    <name type="synonym">Archips fumiferana</name>
    <dbReference type="NCBI Taxonomy" id="7141"/>
    <lineage>
        <taxon>Eukaryota</taxon>
        <taxon>Metazoa</taxon>
        <taxon>Ecdysozoa</taxon>
        <taxon>Arthropoda</taxon>
        <taxon>Hexapoda</taxon>
        <taxon>Insecta</taxon>
        <taxon>Pterygota</taxon>
        <taxon>Neoptera</taxon>
        <taxon>Endopterygota</taxon>
        <taxon>Lepidoptera</taxon>
        <taxon>Glossata</taxon>
        <taxon>Ditrysia</taxon>
        <taxon>Tortricoidea</taxon>
        <taxon>Tortricidae</taxon>
        <taxon>Tortricinae</taxon>
        <taxon>Choristoneura</taxon>
    </lineage>
</organism>
<keyword evidence="2" id="KW-1185">Reference proteome</keyword>
<name>A0ACC0JT48_CHOFU</name>